<organism evidence="1 2">
    <name type="scientific">Gomphillus americanus</name>
    <dbReference type="NCBI Taxonomy" id="1940652"/>
    <lineage>
        <taxon>Eukaryota</taxon>
        <taxon>Fungi</taxon>
        <taxon>Dikarya</taxon>
        <taxon>Ascomycota</taxon>
        <taxon>Pezizomycotina</taxon>
        <taxon>Lecanoromycetes</taxon>
        <taxon>OSLEUM clade</taxon>
        <taxon>Ostropomycetidae</taxon>
        <taxon>Ostropales</taxon>
        <taxon>Graphidaceae</taxon>
        <taxon>Gomphilloideae</taxon>
        <taxon>Gomphillus</taxon>
    </lineage>
</organism>
<accession>A0A8H3EWZ4</accession>
<evidence type="ECO:0000313" key="2">
    <source>
        <dbReference type="Proteomes" id="UP000664169"/>
    </source>
</evidence>
<evidence type="ECO:0000313" key="1">
    <source>
        <dbReference type="EMBL" id="CAF9913185.1"/>
    </source>
</evidence>
<dbReference type="OrthoDB" id="9991317at2759"/>
<gene>
    <name evidence="1" type="ORF">GOMPHAMPRED_007819</name>
</gene>
<proteinExistence type="predicted"/>
<comment type="caution">
    <text evidence="1">The sequence shown here is derived from an EMBL/GenBank/DDBJ whole genome shotgun (WGS) entry which is preliminary data.</text>
</comment>
<dbReference type="EMBL" id="CAJPDQ010000008">
    <property type="protein sequence ID" value="CAF9913185.1"/>
    <property type="molecule type" value="Genomic_DNA"/>
</dbReference>
<dbReference type="InterPro" id="IPR011990">
    <property type="entry name" value="TPR-like_helical_dom_sf"/>
</dbReference>
<dbReference type="SUPFAM" id="SSF48452">
    <property type="entry name" value="TPR-like"/>
    <property type="match status" value="1"/>
</dbReference>
<dbReference type="AlphaFoldDB" id="A0A8H3EWZ4"/>
<dbReference type="Gene3D" id="1.25.40.10">
    <property type="entry name" value="Tetratricopeptide repeat domain"/>
    <property type="match status" value="1"/>
</dbReference>
<dbReference type="Proteomes" id="UP000664169">
    <property type="component" value="Unassembled WGS sequence"/>
</dbReference>
<sequence>MWQSNMQACVNKSEQIGEPDSAYLQNHGGISWVGAIGGEGVRMSIEEPLAYIVEVVLEALSIGRNDVSTASVLAVLLSRRSPMNEQFGFRILEEHTSIDIARPQYQAILGLPFKYFQEALDLTPEGHKRAGQLQSLGSAYSDRYRLTGALKDLELCIQQFQESLDLTLEGHPNRVVCFHSLGAGYIYQYRQTGVLSDLELGIQQYQEAFDLTSEGYPHRARLL</sequence>
<name>A0A8H3EWZ4_9LECA</name>
<keyword evidence="2" id="KW-1185">Reference proteome</keyword>
<reference evidence="1" key="1">
    <citation type="submission" date="2021-03" db="EMBL/GenBank/DDBJ databases">
        <authorList>
            <person name="Tagirdzhanova G."/>
        </authorList>
    </citation>
    <scope>NUCLEOTIDE SEQUENCE</scope>
</reference>
<protein>
    <submittedName>
        <fullName evidence="1">Uncharacterized protein</fullName>
    </submittedName>
</protein>